<dbReference type="EMBL" id="BJXX01000210">
    <property type="protein sequence ID" value="GEN36664.1"/>
    <property type="molecule type" value="Genomic_DNA"/>
</dbReference>
<evidence type="ECO:0008006" key="4">
    <source>
        <dbReference type="Google" id="ProtNLM"/>
    </source>
</evidence>
<protein>
    <recommendedName>
        <fullName evidence="4">Thioredoxin</fullName>
    </recommendedName>
</protein>
<keyword evidence="3" id="KW-1185">Reference proteome</keyword>
<feature type="transmembrane region" description="Helical" evidence="1">
    <location>
        <begin position="12"/>
        <end position="30"/>
    </location>
</feature>
<proteinExistence type="predicted"/>
<evidence type="ECO:0000313" key="3">
    <source>
        <dbReference type="Proteomes" id="UP000321157"/>
    </source>
</evidence>
<gene>
    <name evidence="2" type="ORF">ADA01nite_41240</name>
</gene>
<dbReference type="Proteomes" id="UP000321157">
    <property type="component" value="Unassembled WGS sequence"/>
</dbReference>
<sequence>MIKGDDVMKMDKVIIALILAIITGYFYSSYVKSINNTRPLQLKTHKVSIPIKKYRVLIFTNESTSYINKRFAQPQFLISYPVEEILFLNEPSREKQFEQFRINDFPTIILLDENNKIMLRSREIDPVIKFLKSKNISKQY</sequence>
<reference evidence="2 3" key="1">
    <citation type="submission" date="2019-07" db="EMBL/GenBank/DDBJ databases">
        <title>Whole genome shotgun sequence of Aneurinibacillus danicus NBRC 102444.</title>
        <authorList>
            <person name="Hosoyama A."/>
            <person name="Uohara A."/>
            <person name="Ohji S."/>
            <person name="Ichikawa N."/>
        </authorList>
    </citation>
    <scope>NUCLEOTIDE SEQUENCE [LARGE SCALE GENOMIC DNA]</scope>
    <source>
        <strain evidence="2 3">NBRC 102444</strain>
    </source>
</reference>
<evidence type="ECO:0000256" key="1">
    <source>
        <dbReference type="SAM" id="Phobius"/>
    </source>
</evidence>
<keyword evidence="1" id="KW-0472">Membrane</keyword>
<organism evidence="2 3">
    <name type="scientific">Aneurinibacillus danicus</name>
    <dbReference type="NCBI Taxonomy" id="267746"/>
    <lineage>
        <taxon>Bacteria</taxon>
        <taxon>Bacillati</taxon>
        <taxon>Bacillota</taxon>
        <taxon>Bacilli</taxon>
        <taxon>Bacillales</taxon>
        <taxon>Paenibacillaceae</taxon>
        <taxon>Aneurinibacillus group</taxon>
        <taxon>Aneurinibacillus</taxon>
    </lineage>
</organism>
<dbReference type="AlphaFoldDB" id="A0A511VCS5"/>
<accession>A0A511VCS5</accession>
<keyword evidence="1" id="KW-1133">Transmembrane helix</keyword>
<name>A0A511VCS5_9BACL</name>
<evidence type="ECO:0000313" key="2">
    <source>
        <dbReference type="EMBL" id="GEN36664.1"/>
    </source>
</evidence>
<keyword evidence="1" id="KW-0812">Transmembrane</keyword>
<comment type="caution">
    <text evidence="2">The sequence shown here is derived from an EMBL/GenBank/DDBJ whole genome shotgun (WGS) entry which is preliminary data.</text>
</comment>